<evidence type="ECO:0000256" key="1">
    <source>
        <dbReference type="SAM" id="MobiDB-lite"/>
    </source>
</evidence>
<dbReference type="WBParaSite" id="PEQ_0000649701-mRNA-1">
    <property type="protein sequence ID" value="PEQ_0000649701-mRNA-1"/>
    <property type="gene ID" value="PEQ_0000649701"/>
</dbReference>
<reference evidence="3" key="1">
    <citation type="submission" date="2022-11" db="UniProtKB">
        <authorList>
            <consortium name="WormBaseParasite"/>
        </authorList>
    </citation>
    <scope>IDENTIFICATION</scope>
</reference>
<evidence type="ECO:0000313" key="2">
    <source>
        <dbReference type="Proteomes" id="UP000887564"/>
    </source>
</evidence>
<organism evidence="2 3">
    <name type="scientific">Parascaris equorum</name>
    <name type="common">Equine roundworm</name>
    <dbReference type="NCBI Taxonomy" id="6256"/>
    <lineage>
        <taxon>Eukaryota</taxon>
        <taxon>Metazoa</taxon>
        <taxon>Ecdysozoa</taxon>
        <taxon>Nematoda</taxon>
        <taxon>Chromadorea</taxon>
        <taxon>Rhabditida</taxon>
        <taxon>Spirurina</taxon>
        <taxon>Ascaridomorpha</taxon>
        <taxon>Ascaridoidea</taxon>
        <taxon>Ascarididae</taxon>
        <taxon>Parascaris</taxon>
    </lineage>
</organism>
<proteinExistence type="predicted"/>
<feature type="compositionally biased region" description="Basic and acidic residues" evidence="1">
    <location>
        <begin position="1"/>
        <end position="10"/>
    </location>
</feature>
<feature type="region of interest" description="Disordered" evidence="1">
    <location>
        <begin position="1"/>
        <end position="25"/>
    </location>
</feature>
<accession>A0A914RJ50</accession>
<dbReference type="Proteomes" id="UP000887564">
    <property type="component" value="Unplaced"/>
</dbReference>
<sequence>MENEFEHVPPIDEDDNSVDLPPGPSLAEMLDDLDINADVEMAGV</sequence>
<dbReference type="AlphaFoldDB" id="A0A914RJ50"/>
<keyword evidence="2" id="KW-1185">Reference proteome</keyword>
<name>A0A914RJ50_PAREQ</name>
<evidence type="ECO:0000313" key="3">
    <source>
        <dbReference type="WBParaSite" id="PEQ_0000649701-mRNA-1"/>
    </source>
</evidence>
<protein>
    <submittedName>
        <fullName evidence="3">Uncharacterized protein</fullName>
    </submittedName>
</protein>